<proteinExistence type="inferred from homology"/>
<dbReference type="PROSITE" id="PS50893">
    <property type="entry name" value="ABC_TRANSPORTER_2"/>
    <property type="match status" value="1"/>
</dbReference>
<name>A0ABS6ESN3_9FIRM</name>
<reference evidence="6 7" key="1">
    <citation type="submission" date="2021-06" db="EMBL/GenBank/DDBJ databases">
        <authorList>
            <person name="Sun Q."/>
            <person name="Li D."/>
        </authorList>
    </citation>
    <scope>NUCLEOTIDE SEQUENCE [LARGE SCALE GENOMIC DNA]</scope>
    <source>
        <strain evidence="6 7">MSJd-7</strain>
    </source>
</reference>
<comment type="similarity">
    <text evidence="1">Belongs to the ABC transporter superfamily.</text>
</comment>
<keyword evidence="2" id="KW-0813">Transport</keyword>
<dbReference type="InterPro" id="IPR050763">
    <property type="entry name" value="ABC_transporter_ATP-binding"/>
</dbReference>
<protein>
    <submittedName>
        <fullName evidence="6">ABC transporter ATP-binding protein</fullName>
    </submittedName>
</protein>
<keyword evidence="7" id="KW-1185">Reference proteome</keyword>
<dbReference type="GO" id="GO:0005524">
    <property type="term" value="F:ATP binding"/>
    <property type="evidence" value="ECO:0007669"/>
    <property type="project" value="UniProtKB-KW"/>
</dbReference>
<dbReference type="PANTHER" id="PTHR42711">
    <property type="entry name" value="ABC TRANSPORTER ATP-BINDING PROTEIN"/>
    <property type="match status" value="1"/>
</dbReference>
<evidence type="ECO:0000313" key="6">
    <source>
        <dbReference type="EMBL" id="MBU5490712.1"/>
    </source>
</evidence>
<keyword evidence="4 6" id="KW-0067">ATP-binding</keyword>
<evidence type="ECO:0000313" key="7">
    <source>
        <dbReference type="Proteomes" id="UP000783588"/>
    </source>
</evidence>
<evidence type="ECO:0000256" key="2">
    <source>
        <dbReference type="ARBA" id="ARBA00022448"/>
    </source>
</evidence>
<dbReference type="EMBL" id="JAHLQI010000004">
    <property type="protein sequence ID" value="MBU5490712.1"/>
    <property type="molecule type" value="Genomic_DNA"/>
</dbReference>
<feature type="domain" description="ABC transporter" evidence="5">
    <location>
        <begin position="2"/>
        <end position="232"/>
    </location>
</feature>
<dbReference type="SMART" id="SM00382">
    <property type="entry name" value="AAA"/>
    <property type="match status" value="1"/>
</dbReference>
<accession>A0ABS6ESN3</accession>
<gene>
    <name evidence="6" type="ORF">KQI75_08785</name>
</gene>
<dbReference type="InterPro" id="IPR017871">
    <property type="entry name" value="ABC_transporter-like_CS"/>
</dbReference>
<dbReference type="InterPro" id="IPR003439">
    <property type="entry name" value="ABC_transporter-like_ATP-bd"/>
</dbReference>
<dbReference type="Proteomes" id="UP000783588">
    <property type="component" value="Unassembled WGS sequence"/>
</dbReference>
<comment type="caution">
    <text evidence="6">The sequence shown here is derived from an EMBL/GenBank/DDBJ whole genome shotgun (WGS) entry which is preliminary data.</text>
</comment>
<evidence type="ECO:0000256" key="1">
    <source>
        <dbReference type="ARBA" id="ARBA00005417"/>
    </source>
</evidence>
<dbReference type="PROSITE" id="PS00211">
    <property type="entry name" value="ABC_TRANSPORTER_1"/>
    <property type="match status" value="1"/>
</dbReference>
<dbReference type="PANTHER" id="PTHR42711:SF5">
    <property type="entry name" value="ABC TRANSPORTER ATP-BINDING PROTEIN NATA"/>
    <property type="match status" value="1"/>
</dbReference>
<dbReference type="Pfam" id="PF00005">
    <property type="entry name" value="ABC_tran"/>
    <property type="match status" value="1"/>
</dbReference>
<evidence type="ECO:0000256" key="3">
    <source>
        <dbReference type="ARBA" id="ARBA00022741"/>
    </source>
</evidence>
<evidence type="ECO:0000256" key="4">
    <source>
        <dbReference type="ARBA" id="ARBA00022840"/>
    </source>
</evidence>
<keyword evidence="3" id="KW-0547">Nucleotide-binding</keyword>
<dbReference type="InterPro" id="IPR003593">
    <property type="entry name" value="AAA+_ATPase"/>
</dbReference>
<organism evidence="6 7">
    <name type="scientific">Butyricicoccus intestinisimiae</name>
    <dbReference type="NCBI Taxonomy" id="2841509"/>
    <lineage>
        <taxon>Bacteria</taxon>
        <taxon>Bacillati</taxon>
        <taxon>Bacillota</taxon>
        <taxon>Clostridia</taxon>
        <taxon>Eubacteriales</taxon>
        <taxon>Butyricicoccaceae</taxon>
        <taxon>Butyricicoccus</taxon>
    </lineage>
</organism>
<dbReference type="RefSeq" id="WP_216470434.1">
    <property type="nucleotide sequence ID" value="NZ_JAHLQI010000004.1"/>
</dbReference>
<evidence type="ECO:0000259" key="5">
    <source>
        <dbReference type="PROSITE" id="PS50893"/>
    </source>
</evidence>
<sequence length="281" mass="31882">MIEIKNLSKQFEGFQAVENLSLRIETGEFFALLGPNGAGKTTTISMISTLLLPSGGEIYIDGERLTRQRKDIKRKVSVVTQEYSMRQDMNMDEIMEYQGRLYFMKRKDIREKTEHLLAFAGLTSHRKKTIRKLSGGMRRKLMVCRALLTEPEILLLDEPTAGMDALSRRQMWNLLRQLNEKGLTILLTTHYIEEAQALCDRVALMDGGKLEDLDTPENLICKLGAYAVDEMHPDGVHSSYFAERSQAIAYLSELTGNCTLRDTTLEDVFVEQAGKHLTKGI</sequence>